<gene>
    <name evidence="1" type="ORF">SMGD1_1495</name>
    <name evidence="2" type="ORF">SMGD1_2004</name>
</gene>
<reference evidence="2 3" key="1">
    <citation type="journal article" date="2012" name="Proc. Natl. Acad. Sci. U.S.A.">
        <title>Genome and physiology of a model Epsilonproteobacterium responsible for sulfide detoxification in marine oxygen depletion zones.</title>
        <authorList>
            <person name="Grote J."/>
            <person name="Schott T."/>
            <person name="Bruckner C.G."/>
            <person name="Glockner F.O."/>
            <person name="Jost G."/>
            <person name="Teeling H."/>
            <person name="Labrenz M."/>
            <person name="Jurgens K."/>
        </authorList>
    </citation>
    <scope>NUCLEOTIDE SEQUENCE [LARGE SCALE GENOMIC DNA]</scope>
    <source>
        <strain evidence="2 3">GD1</strain>
    </source>
</reference>
<dbReference type="EMBL" id="AFRZ01000001">
    <property type="protein sequence ID" value="EHP30019.1"/>
    <property type="molecule type" value="Genomic_DNA"/>
</dbReference>
<name>B6BHM1_SULGG</name>
<proteinExistence type="predicted"/>
<protein>
    <submittedName>
        <fullName evidence="2">Uncharacterized protein</fullName>
    </submittedName>
</protein>
<evidence type="ECO:0000313" key="2">
    <source>
        <dbReference type="EMBL" id="EHP30527.1"/>
    </source>
</evidence>
<dbReference type="Proteomes" id="UP000006431">
    <property type="component" value="Unassembled WGS sequence"/>
</dbReference>
<dbReference type="PATRIC" id="fig|929558.5.peg.1486"/>
<dbReference type="AlphaFoldDB" id="B6BHM1"/>
<dbReference type="HOGENOM" id="CLU_3012631_0_0_7"/>
<accession>B6BHM1</accession>
<comment type="caution">
    <text evidence="2">The sequence shown here is derived from an EMBL/GenBank/DDBJ whole genome shotgun (WGS) entry which is preliminary data.</text>
</comment>
<dbReference type="EMBL" id="AFRZ01000001">
    <property type="protein sequence ID" value="EHP30527.1"/>
    <property type="molecule type" value="Genomic_DNA"/>
</dbReference>
<sequence length="56" mass="7058">MTYGEYHYQVKYDMKLKDGVWKANKPNIKIPIRMSREEADKYYTLKFREYWKKFDI</sequence>
<accession>H1FWV1</accession>
<organism evidence="2 3">
    <name type="scientific">Sulfurimonas gotlandica (strain DSM 19862 / JCM 16533 / GD1)</name>
    <dbReference type="NCBI Taxonomy" id="929558"/>
    <lineage>
        <taxon>Bacteria</taxon>
        <taxon>Pseudomonadati</taxon>
        <taxon>Campylobacterota</taxon>
        <taxon>Epsilonproteobacteria</taxon>
        <taxon>Campylobacterales</taxon>
        <taxon>Sulfurimonadaceae</taxon>
        <taxon>Sulfurimonas</taxon>
    </lineage>
</organism>
<keyword evidence="3" id="KW-1185">Reference proteome</keyword>
<dbReference type="RefSeq" id="WP_008335947.1">
    <property type="nucleotide sequence ID" value="NZ_AFRZ01000001.1"/>
</dbReference>
<evidence type="ECO:0000313" key="3">
    <source>
        <dbReference type="Proteomes" id="UP000006431"/>
    </source>
</evidence>
<evidence type="ECO:0000313" key="1">
    <source>
        <dbReference type="EMBL" id="EHP30019.1"/>
    </source>
</evidence>